<dbReference type="GO" id="GO:0008270">
    <property type="term" value="F:zinc ion binding"/>
    <property type="evidence" value="ECO:0007669"/>
    <property type="project" value="UniProtKB-UniRule"/>
</dbReference>
<dbReference type="UniPathway" id="UPA00379">
    <property type="reaction ID" value="UER00551"/>
</dbReference>
<keyword evidence="2 7" id="KW-0479">Metal-binding</keyword>
<sequence>MSSSTAITNIATLVTNDPSLGDNSPLGLIQDAALVIDGERVVWAGESSKAPATDNRLDAGGKAVLPGFVDSHSHLVFAGDRTAEFNARMSGRAYSAGGIRTTVAATRAASDAELEANLVRHLAEALRQGTTTMETKSGYGLTVADESRALRLAAAHTDEVTYLGAHIVAPELAEDPAAYVALVTGEMLDACAPHARWIDVFCEKGAFDGDQARAILTAGRAKGLHPRVHANQLSYGPGVQLAVELDAASADHCTHLTDADVDALAGGNTVATLLPGAEFSTRAEWPDARRLLDAGVTVALSTDCNPGSSYTSSVPFCVALAVRDMGMTPDEAVWAATAGGAAALRRTDVGRLTPGSRADLVLLDAPSHVHLAYRPGVPLVEGVWRAGVRVA</sequence>
<dbReference type="NCBIfam" id="TIGR01224">
    <property type="entry name" value="hutI"/>
    <property type="match status" value="1"/>
</dbReference>
<feature type="binding site" evidence="7">
    <location>
        <position position="229"/>
    </location>
    <ligand>
        <name>Zn(2+)</name>
        <dbReference type="ChEBI" id="CHEBI:29105"/>
    </ligand>
</feature>
<comment type="subcellular location">
    <subcellularLocation>
        <location evidence="7">Cytoplasm</location>
    </subcellularLocation>
</comment>
<dbReference type="FunFam" id="3.20.20.140:FF:000007">
    <property type="entry name" value="Imidazolonepropionase"/>
    <property type="match status" value="1"/>
</dbReference>
<dbReference type="InterPro" id="IPR032466">
    <property type="entry name" value="Metal_Hydrolase"/>
</dbReference>
<feature type="binding site" evidence="7">
    <location>
        <position position="307"/>
    </location>
    <ligand>
        <name>N-formimidoyl-L-glutamate</name>
        <dbReference type="ChEBI" id="CHEBI:58928"/>
    </ligand>
</feature>
<proteinExistence type="inferred from homology"/>
<feature type="binding site" evidence="7">
    <location>
        <position position="81"/>
    </location>
    <ligand>
        <name>4-imidazolone-5-propanoate</name>
        <dbReference type="ChEBI" id="CHEBI:77893"/>
    </ligand>
</feature>
<feature type="binding site" evidence="7">
    <location>
        <position position="72"/>
    </location>
    <ligand>
        <name>Zn(2+)</name>
        <dbReference type="ChEBI" id="CHEBI:29105"/>
    </ligand>
</feature>
<feature type="binding site" evidence="7">
    <location>
        <position position="303"/>
    </location>
    <ligand>
        <name>Zn(2+)</name>
        <dbReference type="ChEBI" id="CHEBI:29105"/>
    </ligand>
</feature>
<evidence type="ECO:0000256" key="6">
    <source>
        <dbReference type="ARBA" id="ARBA00023004"/>
    </source>
</evidence>
<dbReference type="InterPro" id="IPR011059">
    <property type="entry name" value="Metal-dep_hydrolase_composite"/>
</dbReference>
<keyword evidence="4 7" id="KW-0369">Histidine metabolism</keyword>
<dbReference type="GO" id="GO:0019557">
    <property type="term" value="P:L-histidine catabolic process to glutamate and formate"/>
    <property type="evidence" value="ECO:0007669"/>
    <property type="project" value="UniProtKB-UniPathway"/>
</dbReference>
<dbReference type="InterPro" id="IPR005920">
    <property type="entry name" value="HutI"/>
</dbReference>
<dbReference type="Pfam" id="PF01979">
    <property type="entry name" value="Amidohydro_1"/>
    <property type="match status" value="1"/>
</dbReference>
<evidence type="ECO:0000313" key="10">
    <source>
        <dbReference type="Proteomes" id="UP000470520"/>
    </source>
</evidence>
<reference evidence="9 10" key="1">
    <citation type="submission" date="2020-01" db="EMBL/GenBank/DDBJ databases">
        <title>Insect and environment-associated Actinomycetes.</title>
        <authorList>
            <person name="Currrie C."/>
            <person name="Chevrette M."/>
            <person name="Carlson C."/>
            <person name="Stubbendieck R."/>
            <person name="Wendt-Pienkowski E."/>
        </authorList>
    </citation>
    <scope>NUCLEOTIDE SEQUENCE [LARGE SCALE GENOMIC DNA]</scope>
    <source>
        <strain evidence="9 10">SID7754</strain>
    </source>
</reference>
<feature type="binding site" evidence="7">
    <location>
        <position position="139"/>
    </location>
    <ligand>
        <name>N-formimidoyl-L-glutamate</name>
        <dbReference type="ChEBI" id="CHEBI:58928"/>
    </ligand>
</feature>
<comment type="cofactor">
    <cofactor evidence="7">
        <name>Zn(2+)</name>
        <dbReference type="ChEBI" id="CHEBI:29105"/>
    </cofactor>
    <cofactor evidence="7">
        <name>Fe(3+)</name>
        <dbReference type="ChEBI" id="CHEBI:29034"/>
    </cofactor>
    <text evidence="7">Binds 1 zinc or iron ion per subunit.</text>
</comment>
<accession>A0A7K3R0G8</accession>
<feature type="binding site" evidence="7">
    <location>
        <position position="308"/>
    </location>
    <ligand>
        <name>4-imidazolone-5-propanoate</name>
        <dbReference type="ChEBI" id="CHEBI:77893"/>
    </ligand>
</feature>
<dbReference type="Gene3D" id="2.30.40.10">
    <property type="entry name" value="Urease, subunit C, domain 1"/>
    <property type="match status" value="1"/>
</dbReference>
<dbReference type="Proteomes" id="UP000470520">
    <property type="component" value="Unassembled WGS sequence"/>
</dbReference>
<dbReference type="PANTHER" id="PTHR42752">
    <property type="entry name" value="IMIDAZOLONEPROPIONASE"/>
    <property type="match status" value="1"/>
</dbReference>
<comment type="catalytic activity">
    <reaction evidence="7">
        <text>4-imidazolone-5-propanoate + H2O = N-formimidoyl-L-glutamate</text>
        <dbReference type="Rhea" id="RHEA:23660"/>
        <dbReference type="ChEBI" id="CHEBI:15377"/>
        <dbReference type="ChEBI" id="CHEBI:58928"/>
        <dbReference type="ChEBI" id="CHEBI:77893"/>
        <dbReference type="EC" id="3.5.2.7"/>
    </reaction>
</comment>
<dbReference type="SUPFAM" id="SSF51338">
    <property type="entry name" value="Composite domain of metallo-dependent hydrolases"/>
    <property type="match status" value="1"/>
</dbReference>
<gene>
    <name evidence="7" type="primary">hutI</name>
    <name evidence="9" type="ORF">G3I21_28760</name>
</gene>
<dbReference type="EC" id="3.5.2.7" evidence="1 7"/>
<comment type="caution">
    <text evidence="9">The sequence shown here is derived from an EMBL/GenBank/DDBJ whole genome shotgun (WGS) entry which is preliminary data.</text>
</comment>
<dbReference type="Gene3D" id="3.20.20.140">
    <property type="entry name" value="Metal-dependent hydrolases"/>
    <property type="match status" value="1"/>
</dbReference>
<organism evidence="9 10">
    <name type="scientific">Streptomyces bauhiniae</name>
    <dbReference type="NCBI Taxonomy" id="2340725"/>
    <lineage>
        <taxon>Bacteria</taxon>
        <taxon>Bacillati</taxon>
        <taxon>Actinomycetota</taxon>
        <taxon>Actinomycetes</taxon>
        <taxon>Kitasatosporales</taxon>
        <taxon>Streptomycetaceae</taxon>
        <taxon>Streptomyces</taxon>
    </lineage>
</organism>
<keyword evidence="6 7" id="KW-0408">Iron</keyword>
<feature type="binding site" evidence="7">
    <location>
        <position position="74"/>
    </location>
    <ligand>
        <name>Fe(3+)</name>
        <dbReference type="ChEBI" id="CHEBI:29034"/>
    </ligand>
</feature>
<feature type="binding site" evidence="7">
    <location>
        <position position="305"/>
    </location>
    <ligand>
        <name>N-formimidoyl-L-glutamate</name>
        <dbReference type="ChEBI" id="CHEBI:58928"/>
    </ligand>
</feature>
<evidence type="ECO:0000256" key="3">
    <source>
        <dbReference type="ARBA" id="ARBA00022801"/>
    </source>
</evidence>
<keyword evidence="7" id="KW-0963">Cytoplasm</keyword>
<evidence type="ECO:0000256" key="1">
    <source>
        <dbReference type="ARBA" id="ARBA00012864"/>
    </source>
</evidence>
<feature type="binding site" evidence="7">
    <location>
        <position position="166"/>
    </location>
    <ligand>
        <name>4-imidazolone-5-propanoate</name>
        <dbReference type="ChEBI" id="CHEBI:77893"/>
    </ligand>
</feature>
<dbReference type="InterPro" id="IPR006680">
    <property type="entry name" value="Amidohydro-rel"/>
</dbReference>
<dbReference type="GO" id="GO:0005737">
    <property type="term" value="C:cytoplasm"/>
    <property type="evidence" value="ECO:0007669"/>
    <property type="project" value="UniProtKB-SubCell"/>
</dbReference>
<feature type="binding site" evidence="7">
    <location>
        <position position="72"/>
    </location>
    <ligand>
        <name>Fe(3+)</name>
        <dbReference type="ChEBI" id="CHEBI:29034"/>
    </ligand>
</feature>
<dbReference type="SUPFAM" id="SSF51556">
    <property type="entry name" value="Metallo-dependent hydrolases"/>
    <property type="match status" value="1"/>
</dbReference>
<dbReference type="AlphaFoldDB" id="A0A7K3R0G8"/>
<feature type="domain" description="Amidohydrolase-related" evidence="8">
    <location>
        <begin position="64"/>
        <end position="384"/>
    </location>
</feature>
<feature type="binding site" evidence="7">
    <location>
        <position position="74"/>
    </location>
    <ligand>
        <name>Zn(2+)</name>
        <dbReference type="ChEBI" id="CHEBI:29105"/>
    </ligand>
</feature>
<evidence type="ECO:0000256" key="2">
    <source>
        <dbReference type="ARBA" id="ARBA00022723"/>
    </source>
</evidence>
<dbReference type="EMBL" id="JAAGMR010000325">
    <property type="protein sequence ID" value="NEB95622.1"/>
    <property type="molecule type" value="Genomic_DNA"/>
</dbReference>
<evidence type="ECO:0000256" key="4">
    <source>
        <dbReference type="ARBA" id="ARBA00022808"/>
    </source>
</evidence>
<evidence type="ECO:0000313" key="9">
    <source>
        <dbReference type="EMBL" id="NEB95622.1"/>
    </source>
</evidence>
<feature type="binding site" evidence="7">
    <location>
        <position position="229"/>
    </location>
    <ligand>
        <name>Fe(3+)</name>
        <dbReference type="ChEBI" id="CHEBI:29034"/>
    </ligand>
</feature>
<dbReference type="GO" id="GO:0050480">
    <property type="term" value="F:imidazolonepropionase activity"/>
    <property type="evidence" value="ECO:0007669"/>
    <property type="project" value="UniProtKB-UniRule"/>
</dbReference>
<feature type="binding site" evidence="7">
    <location>
        <position position="139"/>
    </location>
    <ligand>
        <name>4-imidazolone-5-propanoate</name>
        <dbReference type="ChEBI" id="CHEBI:77893"/>
    </ligand>
</feature>
<dbReference type="GO" id="GO:0005506">
    <property type="term" value="F:iron ion binding"/>
    <property type="evidence" value="ECO:0007669"/>
    <property type="project" value="UniProtKB-UniRule"/>
</dbReference>
<comment type="pathway">
    <text evidence="7">Amino-acid degradation; L-histidine degradation into L-glutamate; N-formimidoyl-L-glutamate from L-histidine: step 3/3.</text>
</comment>
<comment type="function">
    <text evidence="7">Catalyzes the hydrolytic cleavage of the carbon-nitrogen bond in imidazolone-5-propanoate to yield N-formimidoyl-L-glutamate. It is the third step in the universal histidine degradation pathway.</text>
</comment>
<keyword evidence="3 7" id="KW-0378">Hydrolase</keyword>
<feature type="binding site" evidence="7">
    <location>
        <position position="232"/>
    </location>
    <ligand>
        <name>4-imidazolone-5-propanoate</name>
        <dbReference type="ChEBI" id="CHEBI:77893"/>
    </ligand>
</feature>
<keyword evidence="5 7" id="KW-0862">Zinc</keyword>
<comment type="similarity">
    <text evidence="7">Belongs to the metallo-dependent hydrolases superfamily. HutI family.</text>
</comment>
<protein>
    <recommendedName>
        <fullName evidence="1 7">Imidazolonepropionase</fullName>
        <ecNumber evidence="1 7">3.5.2.7</ecNumber>
    </recommendedName>
    <alternativeName>
        <fullName evidence="7">Imidazolone-5-propionate hydrolase</fullName>
    </alternativeName>
</protein>
<evidence type="ECO:0000256" key="5">
    <source>
        <dbReference type="ARBA" id="ARBA00022833"/>
    </source>
</evidence>
<dbReference type="GO" id="GO:0019556">
    <property type="term" value="P:L-histidine catabolic process to glutamate and formamide"/>
    <property type="evidence" value="ECO:0007669"/>
    <property type="project" value="UniProtKB-UniRule"/>
</dbReference>
<dbReference type="RefSeq" id="WP_164194680.1">
    <property type="nucleotide sequence ID" value="NZ_JAAGMR010000325.1"/>
</dbReference>
<evidence type="ECO:0000259" key="8">
    <source>
        <dbReference type="Pfam" id="PF01979"/>
    </source>
</evidence>
<dbReference type="HAMAP" id="MF_00372">
    <property type="entry name" value="HutI"/>
    <property type="match status" value="1"/>
</dbReference>
<dbReference type="PANTHER" id="PTHR42752:SF1">
    <property type="entry name" value="IMIDAZOLONEPROPIONASE-RELATED"/>
    <property type="match status" value="1"/>
</dbReference>
<evidence type="ECO:0000256" key="7">
    <source>
        <dbReference type="HAMAP-Rule" id="MF_00372"/>
    </source>
</evidence>
<feature type="binding site" evidence="7">
    <location>
        <position position="303"/>
    </location>
    <ligand>
        <name>Fe(3+)</name>
        <dbReference type="ChEBI" id="CHEBI:29034"/>
    </ligand>
</feature>
<name>A0A7K3R0G8_9ACTN</name>